<keyword evidence="1" id="KW-0238">DNA-binding</keyword>
<name>A0A6J7DEV3_9ZZZZ</name>
<evidence type="ECO:0000256" key="1">
    <source>
        <dbReference type="ARBA" id="ARBA00023125"/>
    </source>
</evidence>
<dbReference type="AlphaFoldDB" id="A0A6J7DEV3"/>
<dbReference type="EMBL" id="CAFBLP010000012">
    <property type="protein sequence ID" value="CAB4868841.1"/>
    <property type="molecule type" value="Genomic_DNA"/>
</dbReference>
<evidence type="ECO:0000313" key="3">
    <source>
        <dbReference type="EMBL" id="CAB4868841.1"/>
    </source>
</evidence>
<sequence length="187" mass="20079">MGHKHTKADILQGALAAAFDDGLSQLTFGRLAKRLGISDRIVVYYFPTKDDLIGEVLQAIGAELKATLAPAFSTPAADHIALLRAAWPILARTEADPVFALFFEAGGLAATGREPFRTLVPQLVEAWIEWAAAFIRGTRARRRGEAEAAIAMLDGLLLLRQLAGARVADRAARRIVAGISPVGQRGR</sequence>
<dbReference type="Gene3D" id="1.10.357.10">
    <property type="entry name" value="Tetracycline Repressor, domain 2"/>
    <property type="match status" value="1"/>
</dbReference>
<evidence type="ECO:0000259" key="2">
    <source>
        <dbReference type="PROSITE" id="PS50977"/>
    </source>
</evidence>
<dbReference type="InterPro" id="IPR001647">
    <property type="entry name" value="HTH_TetR"/>
</dbReference>
<dbReference type="Pfam" id="PF00440">
    <property type="entry name" value="TetR_N"/>
    <property type="match status" value="1"/>
</dbReference>
<protein>
    <submittedName>
        <fullName evidence="3">Unannotated protein</fullName>
    </submittedName>
</protein>
<reference evidence="3" key="1">
    <citation type="submission" date="2020-05" db="EMBL/GenBank/DDBJ databases">
        <authorList>
            <person name="Chiriac C."/>
            <person name="Salcher M."/>
            <person name="Ghai R."/>
            <person name="Kavagutti S V."/>
        </authorList>
    </citation>
    <scope>NUCLEOTIDE SEQUENCE</scope>
</reference>
<feature type="domain" description="HTH tetR-type" evidence="2">
    <location>
        <begin position="4"/>
        <end position="64"/>
    </location>
</feature>
<proteinExistence type="predicted"/>
<dbReference type="SUPFAM" id="SSF46689">
    <property type="entry name" value="Homeodomain-like"/>
    <property type="match status" value="1"/>
</dbReference>
<gene>
    <name evidence="3" type="ORF">UFOPK3376_00697</name>
</gene>
<dbReference type="GO" id="GO:0003677">
    <property type="term" value="F:DNA binding"/>
    <property type="evidence" value="ECO:0007669"/>
    <property type="project" value="UniProtKB-KW"/>
</dbReference>
<dbReference type="PROSITE" id="PS50977">
    <property type="entry name" value="HTH_TETR_2"/>
    <property type="match status" value="1"/>
</dbReference>
<organism evidence="3">
    <name type="scientific">freshwater metagenome</name>
    <dbReference type="NCBI Taxonomy" id="449393"/>
    <lineage>
        <taxon>unclassified sequences</taxon>
        <taxon>metagenomes</taxon>
        <taxon>ecological metagenomes</taxon>
    </lineage>
</organism>
<accession>A0A6J7DEV3</accession>
<dbReference type="InterPro" id="IPR009057">
    <property type="entry name" value="Homeodomain-like_sf"/>
</dbReference>